<evidence type="ECO:0000256" key="4">
    <source>
        <dbReference type="ARBA" id="ARBA00022729"/>
    </source>
</evidence>
<dbReference type="GO" id="GO:0009986">
    <property type="term" value="C:cell surface"/>
    <property type="evidence" value="ECO:0007669"/>
    <property type="project" value="InterPro"/>
</dbReference>
<comment type="subcellular location">
    <subcellularLocation>
        <location evidence="1">Secreted</location>
    </subcellularLocation>
</comment>
<organism evidence="6 7">
    <name type="scientific">Toxocara canis</name>
    <name type="common">Canine roundworm</name>
    <dbReference type="NCBI Taxonomy" id="6265"/>
    <lineage>
        <taxon>Eukaryota</taxon>
        <taxon>Metazoa</taxon>
        <taxon>Ecdysozoa</taxon>
        <taxon>Nematoda</taxon>
        <taxon>Chromadorea</taxon>
        <taxon>Rhabditida</taxon>
        <taxon>Spirurina</taxon>
        <taxon>Ascaridomorpha</taxon>
        <taxon>Ascaridoidea</taxon>
        <taxon>Toxocaridae</taxon>
        <taxon>Toxocara</taxon>
    </lineage>
</organism>
<evidence type="ECO:0000313" key="5">
    <source>
        <dbReference type="EMBL" id="VDM37082.1"/>
    </source>
</evidence>
<sequence>MRTQTVGVRGTLLCGGEPLTDADLKLWDEDTGPDPDDLMAPCKRKTVFTISDKYIHAGREIDKWFELGVLNMETIFDGEEHKCL</sequence>
<accession>A0A183UBG8</accession>
<gene>
    <name evidence="5" type="ORF">TCNE_LOCUS5838</name>
</gene>
<dbReference type="GO" id="GO:0005576">
    <property type="term" value="C:extracellular region"/>
    <property type="evidence" value="ECO:0007669"/>
    <property type="project" value="UniProtKB-SubCell"/>
</dbReference>
<dbReference type="InterPro" id="IPR001534">
    <property type="entry name" value="Transthyretin-like"/>
</dbReference>
<name>A0A183UBG8_TOXCA</name>
<keyword evidence="3" id="KW-0964">Secreted</keyword>
<dbReference type="PANTHER" id="PTHR21700">
    <property type="entry name" value="TRANSTHYRETIN-LIKE FAMILY PROTEIN-RELATED"/>
    <property type="match status" value="1"/>
</dbReference>
<dbReference type="Pfam" id="PF01060">
    <property type="entry name" value="TTR-52"/>
    <property type="match status" value="1"/>
</dbReference>
<dbReference type="PANTHER" id="PTHR21700:SF3">
    <property type="entry name" value="TRANSTHYRETIN-LIKE PROTEIN 5"/>
    <property type="match status" value="1"/>
</dbReference>
<dbReference type="Gene3D" id="2.60.40.3330">
    <property type="match status" value="1"/>
</dbReference>
<comment type="similarity">
    <text evidence="2">Belongs to the nematode transthyretin-like family.</text>
</comment>
<dbReference type="Proteomes" id="UP000050794">
    <property type="component" value="Unassembled WGS sequence"/>
</dbReference>
<evidence type="ECO:0000313" key="7">
    <source>
        <dbReference type="WBParaSite" id="TCNE_0000583801-mRNA-1"/>
    </source>
</evidence>
<dbReference type="InterPro" id="IPR038479">
    <property type="entry name" value="Transthyretin-like_sf"/>
</dbReference>
<evidence type="ECO:0000256" key="2">
    <source>
        <dbReference type="ARBA" id="ARBA00010112"/>
    </source>
</evidence>
<dbReference type="EMBL" id="UYWY01019400">
    <property type="protein sequence ID" value="VDM37082.1"/>
    <property type="molecule type" value="Genomic_DNA"/>
</dbReference>
<evidence type="ECO:0000313" key="6">
    <source>
        <dbReference type="Proteomes" id="UP000050794"/>
    </source>
</evidence>
<proteinExistence type="inferred from homology"/>
<evidence type="ECO:0000256" key="1">
    <source>
        <dbReference type="ARBA" id="ARBA00004613"/>
    </source>
</evidence>
<reference evidence="5 6" key="2">
    <citation type="submission" date="2018-11" db="EMBL/GenBank/DDBJ databases">
        <authorList>
            <consortium name="Pathogen Informatics"/>
        </authorList>
    </citation>
    <scope>NUCLEOTIDE SEQUENCE [LARGE SCALE GENOMIC DNA]</scope>
</reference>
<reference evidence="7" key="1">
    <citation type="submission" date="2016-06" db="UniProtKB">
        <authorList>
            <consortium name="WormBaseParasite"/>
        </authorList>
    </citation>
    <scope>IDENTIFICATION</scope>
</reference>
<evidence type="ECO:0000256" key="3">
    <source>
        <dbReference type="ARBA" id="ARBA00022525"/>
    </source>
</evidence>
<keyword evidence="4" id="KW-0732">Signal</keyword>
<dbReference type="AlphaFoldDB" id="A0A183UBG8"/>
<dbReference type="WBParaSite" id="TCNE_0000583801-mRNA-1">
    <property type="protein sequence ID" value="TCNE_0000583801-mRNA-1"/>
    <property type="gene ID" value="TCNE_0000583801"/>
</dbReference>
<protein>
    <submittedName>
        <fullName evidence="7">MOSC domain-containing protein</fullName>
    </submittedName>
</protein>
<keyword evidence="6" id="KW-1185">Reference proteome</keyword>